<dbReference type="SUPFAM" id="SSF51735">
    <property type="entry name" value="NAD(P)-binding Rossmann-fold domains"/>
    <property type="match status" value="1"/>
</dbReference>
<accession>A0A5N6U3N0</accession>
<proteinExistence type="predicted"/>
<dbReference type="Proteomes" id="UP000325780">
    <property type="component" value="Unassembled WGS sequence"/>
</dbReference>
<feature type="domain" description="NAD(P)-binding" evidence="1">
    <location>
        <begin position="9"/>
        <end position="190"/>
    </location>
</feature>
<evidence type="ECO:0000313" key="2">
    <source>
        <dbReference type="EMBL" id="KAE8153188.1"/>
    </source>
</evidence>
<dbReference type="AlphaFoldDB" id="A0A5N6U3N0"/>
<gene>
    <name evidence="2" type="ORF">BDV25DRAFT_137090</name>
</gene>
<name>A0A5N6U3N0_ASPAV</name>
<keyword evidence="3" id="KW-1185">Reference proteome</keyword>
<dbReference type="Gene3D" id="3.40.50.720">
    <property type="entry name" value="NAD(P)-binding Rossmann-like Domain"/>
    <property type="match status" value="1"/>
</dbReference>
<organism evidence="2 3">
    <name type="scientific">Aspergillus avenaceus</name>
    <dbReference type="NCBI Taxonomy" id="36643"/>
    <lineage>
        <taxon>Eukaryota</taxon>
        <taxon>Fungi</taxon>
        <taxon>Dikarya</taxon>
        <taxon>Ascomycota</taxon>
        <taxon>Pezizomycotina</taxon>
        <taxon>Eurotiomycetes</taxon>
        <taxon>Eurotiomycetidae</taxon>
        <taxon>Eurotiales</taxon>
        <taxon>Aspergillaceae</taxon>
        <taxon>Aspergillus</taxon>
        <taxon>Aspergillus subgen. Circumdati</taxon>
    </lineage>
</organism>
<reference evidence="2 3" key="1">
    <citation type="submission" date="2019-04" db="EMBL/GenBank/DDBJ databases">
        <title>Friends and foes A comparative genomics study of 23 Aspergillus species from section Flavi.</title>
        <authorList>
            <consortium name="DOE Joint Genome Institute"/>
            <person name="Kjaerbolling I."/>
            <person name="Vesth T."/>
            <person name="Frisvad J.C."/>
            <person name="Nybo J.L."/>
            <person name="Theobald S."/>
            <person name="Kildgaard S."/>
            <person name="Isbrandt T."/>
            <person name="Kuo A."/>
            <person name="Sato A."/>
            <person name="Lyhne E.K."/>
            <person name="Kogle M.E."/>
            <person name="Wiebenga A."/>
            <person name="Kun R.S."/>
            <person name="Lubbers R.J."/>
            <person name="Makela M.R."/>
            <person name="Barry K."/>
            <person name="Chovatia M."/>
            <person name="Clum A."/>
            <person name="Daum C."/>
            <person name="Haridas S."/>
            <person name="He G."/>
            <person name="LaButti K."/>
            <person name="Lipzen A."/>
            <person name="Mondo S."/>
            <person name="Riley R."/>
            <person name="Salamov A."/>
            <person name="Simmons B.A."/>
            <person name="Magnuson J.K."/>
            <person name="Henrissat B."/>
            <person name="Mortensen U.H."/>
            <person name="Larsen T.O."/>
            <person name="Devries R.P."/>
            <person name="Grigoriev I.V."/>
            <person name="Machida M."/>
            <person name="Baker S.E."/>
            <person name="Andersen M.R."/>
        </authorList>
    </citation>
    <scope>NUCLEOTIDE SEQUENCE [LARGE SCALE GENOMIC DNA]</scope>
    <source>
        <strain evidence="2 3">IBT 18842</strain>
    </source>
</reference>
<dbReference type="InterPro" id="IPR016040">
    <property type="entry name" value="NAD(P)-bd_dom"/>
</dbReference>
<evidence type="ECO:0000313" key="3">
    <source>
        <dbReference type="Proteomes" id="UP000325780"/>
    </source>
</evidence>
<protein>
    <recommendedName>
        <fullName evidence="1">NAD(P)-binding domain-containing protein</fullName>
    </recommendedName>
</protein>
<dbReference type="InterPro" id="IPR036291">
    <property type="entry name" value="NAD(P)-bd_dom_sf"/>
</dbReference>
<dbReference type="Pfam" id="PF13460">
    <property type="entry name" value="NAD_binding_10"/>
    <property type="match status" value="1"/>
</dbReference>
<dbReference type="EMBL" id="ML742042">
    <property type="protein sequence ID" value="KAE8153188.1"/>
    <property type="molecule type" value="Genomic_DNA"/>
</dbReference>
<evidence type="ECO:0000259" key="1">
    <source>
        <dbReference type="Pfam" id="PF13460"/>
    </source>
</evidence>
<sequence>MTPRVFLLGGQGKVAQALTSLLLQRFWTIATVIRSKTQQSGILRLGQHQESSNRLYKTWRKSQAMQMHRAGGKGGPERAIAIDRNSAKQFIFASVATSYVLKLLMISWLGCRRRRPSWWAEKEWDDMQTVNGTELGIRLRSTMPFQAISLRPGWISDDKAPEEIAIGHTRTTGTVTREDTARVAMKLLVRPDTHAGLIH</sequence>
<dbReference type="OrthoDB" id="10254604at2759"/>